<gene>
    <name evidence="1" type="ORF">V8J38_15605</name>
</gene>
<name>A0ABZ2IAN6_9CAUL</name>
<dbReference type="EMBL" id="CP146369">
    <property type="protein sequence ID" value="WWT54655.1"/>
    <property type="molecule type" value="Genomic_DNA"/>
</dbReference>
<dbReference type="Proteomes" id="UP001363460">
    <property type="component" value="Chromosome"/>
</dbReference>
<evidence type="ECO:0008006" key="3">
    <source>
        <dbReference type="Google" id="ProtNLM"/>
    </source>
</evidence>
<sequence length="210" mass="22991">MMTKVHAQLAVVASPKQRRPYARELERAFQNLGKDFGWRGVQGILFKEVNQWFVTSHLEASLLSQQTSLIVSTKPMAIDPIFWDICGFPENKDKPLSFRALGAWTCPALEMVSADVAEAADASDTATTALTMAGELLGAGTPPSLAWFEAECRKAWEHQPAILASIITTLVATERRREALELCLEAKARGETGGFVNAGDSFVQAAIRRL</sequence>
<keyword evidence="2" id="KW-1185">Reference proteome</keyword>
<evidence type="ECO:0000313" key="1">
    <source>
        <dbReference type="EMBL" id="WWT54655.1"/>
    </source>
</evidence>
<accession>A0ABZ2IAN6</accession>
<reference evidence="1 2" key="1">
    <citation type="submission" date="2024-02" db="EMBL/GenBank/DDBJ databases">
        <title>Distribution and functional of Brevundimonas-related endobacteria within Verticillium dahliae.</title>
        <authorList>
            <person name="Zeng H."/>
        </authorList>
    </citation>
    <scope>NUCLEOTIDE SEQUENCE [LARGE SCALE GENOMIC DNA]</scope>
    <source>
        <strain evidence="1 2">TRM 44200</strain>
    </source>
</reference>
<organism evidence="1 2">
    <name type="scientific">Brevundimonas olei</name>
    <dbReference type="NCBI Taxonomy" id="657642"/>
    <lineage>
        <taxon>Bacteria</taxon>
        <taxon>Pseudomonadati</taxon>
        <taxon>Pseudomonadota</taxon>
        <taxon>Alphaproteobacteria</taxon>
        <taxon>Caulobacterales</taxon>
        <taxon>Caulobacteraceae</taxon>
        <taxon>Brevundimonas</taxon>
    </lineage>
</organism>
<proteinExistence type="predicted"/>
<protein>
    <recommendedName>
        <fullName evidence="3">DUF4304 domain-containing protein</fullName>
    </recommendedName>
</protein>
<dbReference type="RefSeq" id="WP_338577028.1">
    <property type="nucleotide sequence ID" value="NZ_CP146369.1"/>
</dbReference>
<evidence type="ECO:0000313" key="2">
    <source>
        <dbReference type="Proteomes" id="UP001363460"/>
    </source>
</evidence>